<dbReference type="AlphaFoldDB" id="A0A0P7CVL0"/>
<dbReference type="RefSeq" id="WP_054573461.1">
    <property type="nucleotide sequence ID" value="NZ_LKKS01000124.1"/>
</dbReference>
<proteinExistence type="predicted"/>
<evidence type="ECO:0000313" key="2">
    <source>
        <dbReference type="Proteomes" id="UP000050437"/>
    </source>
</evidence>
<gene>
    <name evidence="1" type="ORF">HB13667_23050</name>
</gene>
<sequence length="806" mass="88121">MARPTLSEYLTYMGKAPRTKGWGALLVYDRAKTNMLLMQEHILRGQQGAWIEPVSGEKVTENGKISRLSNFSFGAPVLSFENANIGSSMAMLSMPVLGGILTEYSRQQGASQPILIGLTKFDPLTAPRVKMNIKLNEGGGGVVGEDGRVTLDLSNSEGYYFEVSQWEELNTKLGELIEEKFKEPERGEQVWELNRLAPIEGGLNPTSFRVRTHSLAKAGSAVSSPLQEEQEEGAVIVGVAFNGDKNGDFPADDKDMPYFLPSRDGGAYTMNLCMHNEVWMGSAVNTLMSALPHVKVKGPEFVYDNLGFLRTVVVGQFNVSVMANAFKEELGDMRNVNIVASFNQPMGIFSFKLEEGSLLLTWTDAGTYGNVEIAWLEWIAGSLLPFRLEKQTDVNISAICRVAVEVDGGKLILRPGETKVSCDMKLKDTNPLFLALFDRVASDFEAKTKAFISDIFDHLDGTFELIDLLRLNGLLFRNNTRPVIDTSWTFGDLSLLGDLAPALTSFAIDPLDKVLLAGGQQKLTLVPWPEETVTWTVKAADDGSTDKTLVGEIVGDIYKAPAADKVPGTFRNIIVTATAGENSSSAQLTIVPKPVAVRPNLLSANFTKDKPERYVLEGGSVDSALTWEKSANFKGILRDPEPSDYNDLVIPRDKKCKIYVAPQKDPGTGQDRLMQLDQVRVSGGGRTETIDIITAWDMPSATMTVDAVGNALKLTLTVASWEGDDEVLPPEKTQWYKVLGTGKIDDAKGTYTPGADEGDYVIIAGVAKQSGLSWNYSVLPMPYTEVEAQVFAEVNEAFDRLQAARS</sequence>
<accession>A0A0P7CVL0</accession>
<dbReference type="Proteomes" id="UP000050437">
    <property type="component" value="Unassembled WGS sequence"/>
</dbReference>
<name>A0A0P7CVL0_PSEPU</name>
<dbReference type="EMBL" id="LKKS01000124">
    <property type="protein sequence ID" value="KPM60029.1"/>
    <property type="molecule type" value="Genomic_DNA"/>
</dbReference>
<comment type="caution">
    <text evidence="1">The sequence shown here is derived from an EMBL/GenBank/DDBJ whole genome shotgun (WGS) entry which is preliminary data.</text>
</comment>
<protein>
    <submittedName>
        <fullName evidence="1">Uncharacterized protein</fullName>
    </submittedName>
</protein>
<evidence type="ECO:0000313" key="1">
    <source>
        <dbReference type="EMBL" id="KPM60029.1"/>
    </source>
</evidence>
<organism evidence="1 2">
    <name type="scientific">Pseudomonas putida</name>
    <name type="common">Arthrobacter siderocapsulatus</name>
    <dbReference type="NCBI Taxonomy" id="303"/>
    <lineage>
        <taxon>Bacteria</taxon>
        <taxon>Pseudomonadati</taxon>
        <taxon>Pseudomonadota</taxon>
        <taxon>Gammaproteobacteria</taxon>
        <taxon>Pseudomonadales</taxon>
        <taxon>Pseudomonadaceae</taxon>
        <taxon>Pseudomonas</taxon>
    </lineage>
</organism>
<reference evidence="1 2" key="1">
    <citation type="submission" date="2015-10" db="EMBL/GenBank/DDBJ databases">
        <title>Pseudomonas putida clinical strains.</title>
        <authorList>
            <person name="Molina L."/>
            <person name="Udaondo Z."/>
        </authorList>
    </citation>
    <scope>NUCLEOTIDE SEQUENCE [LARGE SCALE GENOMIC DNA]</scope>
    <source>
        <strain evidence="1 2">HB13667</strain>
    </source>
</reference>